<evidence type="ECO:0000256" key="2">
    <source>
        <dbReference type="ARBA" id="ARBA00023002"/>
    </source>
</evidence>
<gene>
    <name evidence="3" type="ORF">JK364_47390</name>
</gene>
<comment type="similarity">
    <text evidence="1">Belongs to the short-chain dehydrogenases/reductases (SDR) family.</text>
</comment>
<dbReference type="Pfam" id="PF13561">
    <property type="entry name" value="adh_short_C2"/>
    <property type="match status" value="1"/>
</dbReference>
<dbReference type="PRINTS" id="PR00080">
    <property type="entry name" value="SDRFAMILY"/>
</dbReference>
<accession>A0ABS1Q7E7</accession>
<keyword evidence="2" id="KW-0560">Oxidoreductase</keyword>
<evidence type="ECO:0000256" key="1">
    <source>
        <dbReference type="ARBA" id="ARBA00006484"/>
    </source>
</evidence>
<organism evidence="3 4">
    <name type="scientific">Streptomyces endocoffeicus</name>
    <dbReference type="NCBI Taxonomy" id="2898945"/>
    <lineage>
        <taxon>Bacteria</taxon>
        <taxon>Bacillati</taxon>
        <taxon>Actinomycetota</taxon>
        <taxon>Actinomycetes</taxon>
        <taxon>Kitasatosporales</taxon>
        <taxon>Streptomycetaceae</taxon>
        <taxon>Streptomyces</taxon>
    </lineage>
</organism>
<dbReference type="InterPro" id="IPR036291">
    <property type="entry name" value="NAD(P)-bd_dom_sf"/>
</dbReference>
<name>A0ABS1Q7E7_9ACTN</name>
<dbReference type="PANTHER" id="PTHR43639">
    <property type="entry name" value="OXIDOREDUCTASE, SHORT-CHAIN DEHYDROGENASE/REDUCTASE FAMILY (AFU_ORTHOLOGUE AFUA_5G02870)"/>
    <property type="match status" value="1"/>
</dbReference>
<dbReference type="Gene3D" id="3.40.50.720">
    <property type="entry name" value="NAD(P)-binding Rossmann-like Domain"/>
    <property type="match status" value="1"/>
</dbReference>
<dbReference type="InterPro" id="IPR002347">
    <property type="entry name" value="SDR_fam"/>
</dbReference>
<dbReference type="PRINTS" id="PR00081">
    <property type="entry name" value="GDHRDH"/>
</dbReference>
<dbReference type="RefSeq" id="WP_201857648.1">
    <property type="nucleotide sequence ID" value="NZ_JAERRG010000038.1"/>
</dbReference>
<sequence length="260" mass="26974">MPDLKGRTALVTGSSRGIGRGIAERLAADGALVAVHYGHDEQAARETVTHIRERGGEAFAVGADLSTVAGVDGLLAEAGSTFADGGRDRLDVLVSNAGFSTTFFEATTPEIFDRLFAVNARAPFFLVQRALPLLADGGRVVSVSSAAVRVAVADVAYTMAKAAVVAMNRTLAHLLGERGITVNTVAPGAVDTDLTAAERREQPETRQVIIDMTALGRIGTPADVADVVAFLASDDARWVTGQLIEVSGGLFLGLPPGLAH</sequence>
<evidence type="ECO:0000313" key="4">
    <source>
        <dbReference type="Proteomes" id="UP000621510"/>
    </source>
</evidence>
<evidence type="ECO:0000313" key="3">
    <source>
        <dbReference type="EMBL" id="MBL1119876.1"/>
    </source>
</evidence>
<reference evidence="3 4" key="1">
    <citation type="submission" date="2021-01" db="EMBL/GenBank/DDBJ databases">
        <title>WGS of actinomycetes isolated from Thailand.</title>
        <authorList>
            <person name="Thawai C."/>
        </authorList>
    </citation>
    <scope>NUCLEOTIDE SEQUENCE [LARGE SCALE GENOMIC DNA]</scope>
    <source>
        <strain evidence="3 4">CA3R110</strain>
    </source>
</reference>
<protein>
    <submittedName>
        <fullName evidence="3">SDR family oxidoreductase</fullName>
    </submittedName>
</protein>
<dbReference type="InterPro" id="IPR020904">
    <property type="entry name" value="Sc_DH/Rdtase_CS"/>
</dbReference>
<dbReference type="Proteomes" id="UP000621510">
    <property type="component" value="Unassembled WGS sequence"/>
</dbReference>
<dbReference type="PROSITE" id="PS00061">
    <property type="entry name" value="ADH_SHORT"/>
    <property type="match status" value="1"/>
</dbReference>
<dbReference type="EMBL" id="JAERRG010000038">
    <property type="protein sequence ID" value="MBL1119876.1"/>
    <property type="molecule type" value="Genomic_DNA"/>
</dbReference>
<dbReference type="SUPFAM" id="SSF51735">
    <property type="entry name" value="NAD(P)-binding Rossmann-fold domains"/>
    <property type="match status" value="1"/>
</dbReference>
<proteinExistence type="inferred from homology"/>
<keyword evidence="4" id="KW-1185">Reference proteome</keyword>
<comment type="caution">
    <text evidence="3">The sequence shown here is derived from an EMBL/GenBank/DDBJ whole genome shotgun (WGS) entry which is preliminary data.</text>
</comment>
<dbReference type="PANTHER" id="PTHR43639:SF1">
    <property type="entry name" value="SHORT-CHAIN DEHYDROGENASE_REDUCTASE FAMILY PROTEIN"/>
    <property type="match status" value="1"/>
</dbReference>